<evidence type="ECO:0000256" key="1">
    <source>
        <dbReference type="ARBA" id="ARBA00005928"/>
    </source>
</evidence>
<dbReference type="PANTHER" id="PTHR11011:SF115">
    <property type="entry name" value="FATTY ACYL-COA REDUCTASE 7-RELATED"/>
    <property type="match status" value="1"/>
</dbReference>
<evidence type="ECO:0000256" key="3">
    <source>
        <dbReference type="ARBA" id="ARBA00023098"/>
    </source>
</evidence>
<name>D7M0X4_ARALL</name>
<dbReference type="Gene3D" id="3.40.50.720">
    <property type="entry name" value="NAD(P)-binding Rossmann-like Domain"/>
    <property type="match status" value="1"/>
</dbReference>
<feature type="domain" description="Thioester reductase (TE)" evidence="6">
    <location>
        <begin position="5"/>
        <end position="192"/>
    </location>
</feature>
<dbReference type="Pfam" id="PF03015">
    <property type="entry name" value="Sterile"/>
    <property type="match status" value="1"/>
</dbReference>
<keyword evidence="3 4" id="KW-0443">Lipid metabolism</keyword>
<feature type="non-terminal residue" evidence="7">
    <location>
        <position position="1"/>
    </location>
</feature>
<protein>
    <recommendedName>
        <fullName evidence="4">Fatty acyl-CoA reductase</fullName>
        <ecNumber evidence="4">1.2.1.84</ecNumber>
    </recommendedName>
</protein>
<dbReference type="STRING" id="81972.D7M0X4"/>
<comment type="catalytic activity">
    <reaction evidence="4">
        <text>a long-chain fatty acyl-CoA + 2 NADPH + 2 H(+) = a long-chain primary fatty alcohol + 2 NADP(+) + CoA</text>
        <dbReference type="Rhea" id="RHEA:52716"/>
        <dbReference type="ChEBI" id="CHEBI:15378"/>
        <dbReference type="ChEBI" id="CHEBI:57287"/>
        <dbReference type="ChEBI" id="CHEBI:57783"/>
        <dbReference type="ChEBI" id="CHEBI:58349"/>
        <dbReference type="ChEBI" id="CHEBI:77396"/>
        <dbReference type="ChEBI" id="CHEBI:83139"/>
        <dbReference type="EC" id="1.2.1.84"/>
    </reaction>
</comment>
<feature type="non-terminal residue" evidence="7">
    <location>
        <position position="345"/>
    </location>
</feature>
<dbReference type="CDD" id="cd09071">
    <property type="entry name" value="FAR_C"/>
    <property type="match status" value="1"/>
</dbReference>
<dbReference type="EC" id="1.2.1.84" evidence="4"/>
<keyword evidence="4" id="KW-0521">NADP</keyword>
<dbReference type="EMBL" id="GL348718">
    <property type="protein sequence ID" value="EFH48260.1"/>
    <property type="molecule type" value="Genomic_DNA"/>
</dbReference>
<dbReference type="Pfam" id="PF07993">
    <property type="entry name" value="NAD_binding_4"/>
    <property type="match status" value="1"/>
</dbReference>
<organism evidence="8">
    <name type="scientific">Arabidopsis lyrata subsp. lyrata</name>
    <name type="common">Lyre-leaved rock-cress</name>
    <dbReference type="NCBI Taxonomy" id="81972"/>
    <lineage>
        <taxon>Eukaryota</taxon>
        <taxon>Viridiplantae</taxon>
        <taxon>Streptophyta</taxon>
        <taxon>Embryophyta</taxon>
        <taxon>Tracheophyta</taxon>
        <taxon>Spermatophyta</taxon>
        <taxon>Magnoliopsida</taxon>
        <taxon>eudicotyledons</taxon>
        <taxon>Gunneridae</taxon>
        <taxon>Pentapetalae</taxon>
        <taxon>rosids</taxon>
        <taxon>malvids</taxon>
        <taxon>Brassicales</taxon>
        <taxon>Brassicaceae</taxon>
        <taxon>Camelineae</taxon>
        <taxon>Arabidopsis</taxon>
    </lineage>
</organism>
<gene>
    <name evidence="7" type="ORF">ARALYDRAFT_489098</name>
</gene>
<dbReference type="eggNOG" id="KOG1221">
    <property type="taxonomic scope" value="Eukaryota"/>
</dbReference>
<dbReference type="SUPFAM" id="SSF51735">
    <property type="entry name" value="NAD(P)-binding Rossmann-fold domains"/>
    <property type="match status" value="1"/>
</dbReference>
<dbReference type="InterPro" id="IPR026055">
    <property type="entry name" value="FAR"/>
</dbReference>
<dbReference type="Gramene" id="fgenesh2_kg.6__2232__AT5G22420.1">
    <property type="protein sequence ID" value="fgenesh2_kg.6__2232__AT5G22420.1"/>
    <property type="gene ID" value="fgenesh2_kg.6__2232__AT5G22420.1"/>
</dbReference>
<evidence type="ECO:0000259" key="6">
    <source>
        <dbReference type="Pfam" id="PF07993"/>
    </source>
</evidence>
<keyword evidence="2 4" id="KW-0444">Lipid biosynthesis</keyword>
<dbReference type="Proteomes" id="UP000008694">
    <property type="component" value="Unassembled WGS sequence"/>
</dbReference>
<evidence type="ECO:0000313" key="8">
    <source>
        <dbReference type="Proteomes" id="UP000008694"/>
    </source>
</evidence>
<evidence type="ECO:0000256" key="2">
    <source>
        <dbReference type="ARBA" id="ARBA00022516"/>
    </source>
</evidence>
<dbReference type="GO" id="GO:0010345">
    <property type="term" value="P:suberin biosynthetic process"/>
    <property type="evidence" value="ECO:0007669"/>
    <property type="project" value="TreeGrafter"/>
</dbReference>
<feature type="domain" description="Fatty acyl-CoA reductase C-terminal" evidence="5">
    <location>
        <begin position="275"/>
        <end position="344"/>
    </location>
</feature>
<comment type="similarity">
    <text evidence="1 4">Belongs to the fatty acyl-CoA reductase family.</text>
</comment>
<proteinExistence type="inferred from homology"/>
<dbReference type="InterPro" id="IPR033640">
    <property type="entry name" value="FAR_C"/>
</dbReference>
<sequence length="345" mass="39700">KSAEQWYDVSLGINTFGAINVLNFAKKCVKTELLLHVLCLWGKIGTHSREPFAMGEALNGKNKVDINTEMRLAEQKSKQLIEQGCSAEETEQAMEDFGSKRARLYGWPNTYVFTKAMGEMLIGHYRESMPLVIIRPTIITSTFSDPFPGWIEGLKTIDSVIIFYGKGMLKCFLVDQKTVCDIIPVDMVVNAMIATAAEHFHDSGSHTVYHVGSSNQNPVMYKQIYKIIIRYFMESPLFQTLQQYPQWLGSVSTRTFAINYLYSIIFPSQRDQYALHNRKLKMAMRLVKLYKPYVLFKGIFDDKNLETLRIKNEAKEMEKLFGTNSKCIDWEDYFMNTHIPGLMTH</sequence>
<evidence type="ECO:0000259" key="5">
    <source>
        <dbReference type="Pfam" id="PF03015"/>
    </source>
</evidence>
<keyword evidence="8" id="KW-1185">Reference proteome</keyword>
<dbReference type="GO" id="GO:0035336">
    <property type="term" value="P:long-chain fatty-acyl-CoA metabolic process"/>
    <property type="evidence" value="ECO:0007669"/>
    <property type="project" value="TreeGrafter"/>
</dbReference>
<evidence type="ECO:0000256" key="4">
    <source>
        <dbReference type="RuleBase" id="RU363097"/>
    </source>
</evidence>
<dbReference type="AlphaFoldDB" id="D7M0X4"/>
<accession>D7M0X4</accession>
<dbReference type="GO" id="GO:0080019">
    <property type="term" value="F:alcohol-forming very long-chain fatty acyl-CoA reductase activity"/>
    <property type="evidence" value="ECO:0007669"/>
    <property type="project" value="InterPro"/>
</dbReference>
<dbReference type="GO" id="GO:0102965">
    <property type="term" value="F:alcohol-forming long-chain fatty acyl-CoA reductase activity"/>
    <property type="evidence" value="ECO:0007669"/>
    <property type="project" value="UniProtKB-EC"/>
</dbReference>
<reference evidence="8" key="1">
    <citation type="journal article" date="2011" name="Nat. Genet.">
        <title>The Arabidopsis lyrata genome sequence and the basis of rapid genome size change.</title>
        <authorList>
            <person name="Hu T.T."/>
            <person name="Pattyn P."/>
            <person name="Bakker E.G."/>
            <person name="Cao J."/>
            <person name="Cheng J.-F."/>
            <person name="Clark R.M."/>
            <person name="Fahlgren N."/>
            <person name="Fawcett J.A."/>
            <person name="Grimwood J."/>
            <person name="Gundlach H."/>
            <person name="Haberer G."/>
            <person name="Hollister J.D."/>
            <person name="Ossowski S."/>
            <person name="Ottilar R.P."/>
            <person name="Salamov A.A."/>
            <person name="Schneeberger K."/>
            <person name="Spannagl M."/>
            <person name="Wang X."/>
            <person name="Yang L."/>
            <person name="Nasrallah M.E."/>
            <person name="Bergelson J."/>
            <person name="Carrington J.C."/>
            <person name="Gaut B.S."/>
            <person name="Schmutz J."/>
            <person name="Mayer K.F.X."/>
            <person name="Van de Peer Y."/>
            <person name="Grigoriev I.V."/>
            <person name="Nordborg M."/>
            <person name="Weigel D."/>
            <person name="Guo Y.-L."/>
        </authorList>
    </citation>
    <scope>NUCLEOTIDE SEQUENCE [LARGE SCALE GENOMIC DNA]</scope>
    <source>
        <strain evidence="8">cv. MN47</strain>
    </source>
</reference>
<comment type="function">
    <text evidence="4">Catalyzes the reduction of fatty acyl-CoA to fatty alcohols.</text>
</comment>
<evidence type="ECO:0000313" key="7">
    <source>
        <dbReference type="EMBL" id="EFH48260.1"/>
    </source>
</evidence>
<dbReference type="PANTHER" id="PTHR11011">
    <property type="entry name" value="MALE STERILITY PROTEIN 2-RELATED"/>
    <property type="match status" value="1"/>
</dbReference>
<dbReference type="HOGENOM" id="CLU_024661_4_0_1"/>
<dbReference type="InterPro" id="IPR013120">
    <property type="entry name" value="FAR_NAD-bd"/>
</dbReference>
<dbReference type="InterPro" id="IPR036291">
    <property type="entry name" value="NAD(P)-bd_dom_sf"/>
</dbReference>
<keyword evidence="4" id="KW-0560">Oxidoreductase</keyword>